<gene>
    <name evidence="6" type="ORF">SAMN05444280_1619</name>
</gene>
<dbReference type="Pfam" id="PF01464">
    <property type="entry name" value="SLT"/>
    <property type="match status" value="1"/>
</dbReference>
<dbReference type="Pfam" id="PF00497">
    <property type="entry name" value="SBP_bac_3"/>
    <property type="match status" value="1"/>
</dbReference>
<keyword evidence="2" id="KW-0732">Signal</keyword>
<dbReference type="InterPro" id="IPR001638">
    <property type="entry name" value="Solute-binding_3/MltF_N"/>
</dbReference>
<dbReference type="SUPFAM" id="SSF53955">
    <property type="entry name" value="Lysozyme-like"/>
    <property type="match status" value="1"/>
</dbReference>
<feature type="region of interest" description="Disordered" evidence="4">
    <location>
        <begin position="1"/>
        <end position="20"/>
    </location>
</feature>
<evidence type="ECO:0000313" key="6">
    <source>
        <dbReference type="EMBL" id="SHK07765.1"/>
    </source>
</evidence>
<evidence type="ECO:0000259" key="5">
    <source>
        <dbReference type="SMART" id="SM00062"/>
    </source>
</evidence>
<dbReference type="InterPro" id="IPR008258">
    <property type="entry name" value="Transglycosylase_SLT_dom_1"/>
</dbReference>
<reference evidence="6 7" key="1">
    <citation type="submission" date="2016-11" db="EMBL/GenBank/DDBJ databases">
        <authorList>
            <person name="Jaros S."/>
            <person name="Januszkiewicz K."/>
            <person name="Wedrychowicz H."/>
        </authorList>
    </citation>
    <scope>NUCLEOTIDE SEQUENCE [LARGE SCALE GENOMIC DNA]</scope>
    <source>
        <strain evidence="6 7">DSM 27063</strain>
    </source>
</reference>
<feature type="domain" description="Solute-binding protein family 3/N-terminal" evidence="5">
    <location>
        <begin position="37"/>
        <end position="274"/>
    </location>
</feature>
<evidence type="ECO:0000256" key="3">
    <source>
        <dbReference type="ARBA" id="ARBA00023237"/>
    </source>
</evidence>
<dbReference type="PANTHER" id="PTHR35936:SF19">
    <property type="entry name" value="AMINO-ACID-BINDING PROTEIN YXEM-RELATED"/>
    <property type="match status" value="1"/>
</dbReference>
<name>A0A1M6PIJ0_9BACT</name>
<keyword evidence="7" id="KW-1185">Reference proteome</keyword>
<dbReference type="AlphaFoldDB" id="A0A1M6PIJ0"/>
<keyword evidence="3" id="KW-0472">Membrane</keyword>
<dbReference type="CDD" id="cd01009">
    <property type="entry name" value="PBP2_YfhD_N"/>
    <property type="match status" value="1"/>
</dbReference>
<proteinExistence type="predicted"/>
<evidence type="ECO:0000256" key="2">
    <source>
        <dbReference type="ARBA" id="ARBA00022729"/>
    </source>
</evidence>
<protein>
    <submittedName>
        <fullName evidence="6">Membrane-bound lytic murein transglycosylase F</fullName>
    </submittedName>
</protein>
<dbReference type="STRING" id="1168035.SAMN05444280_1619"/>
<dbReference type="Gene3D" id="3.40.190.10">
    <property type="entry name" value="Periplasmic binding protein-like II"/>
    <property type="match status" value="2"/>
</dbReference>
<dbReference type="Gene3D" id="1.10.530.10">
    <property type="match status" value="1"/>
</dbReference>
<accession>A0A1M6PIJ0</accession>
<evidence type="ECO:0000256" key="4">
    <source>
        <dbReference type="SAM" id="MobiDB-lite"/>
    </source>
</evidence>
<dbReference type="SMART" id="SM00062">
    <property type="entry name" value="PBPb"/>
    <property type="match status" value="1"/>
</dbReference>
<dbReference type="EMBL" id="FQZE01000061">
    <property type="protein sequence ID" value="SHK07765.1"/>
    <property type="molecule type" value="Genomic_DNA"/>
</dbReference>
<sequence length="467" mass="54416">MSILSGCGPNSDKKRRNIDPTPETDVEILRKIKREGKLRALTTYSGTSYFLYRGQPMGFEYELLKRFADHLGVELEIVVSQNIDSLLNNLNSGEIDLVAHGITITSDRKEEVNFTDYLYLTHQVLVQRKPENWRRMGWSAVEKELVHDAIELIGDTVSVRENSSYFRRLKNLSREIGGEIHIDTLPGTLSTDRIIKMVVDGDIKYTVADDNIASINASYYHILDIDVPISFSQRVAWAVAPGSNELLDEINSWLSEMKDEVDYYVIYNKYFKNRRNFRQRVQSDFYSLTNNSISEYDELIKEYSDSIDWDWRLLASQIYQESRFEPRASSWAGAGGLMQIMPAMAEDLGVSDRSNPEQNIKGGTKFLKRLWDNFEEVEDSVQRIKFTLASYNCGYYHVLDARKLAEMNNLDPNRWDNNVEEMILELSYPDNYNKPEMKYGYVRGIEPYTYVEQIFERFDHYRQFIES</sequence>
<dbReference type="CDD" id="cd13403">
    <property type="entry name" value="MLTF-like"/>
    <property type="match status" value="1"/>
</dbReference>
<evidence type="ECO:0000313" key="7">
    <source>
        <dbReference type="Proteomes" id="UP000184050"/>
    </source>
</evidence>
<dbReference type="PANTHER" id="PTHR35936">
    <property type="entry name" value="MEMBRANE-BOUND LYTIC MUREIN TRANSGLYCOSYLASE F"/>
    <property type="match status" value="1"/>
</dbReference>
<comment type="subcellular location">
    <subcellularLocation>
        <location evidence="1">Cell outer membrane</location>
        <topology evidence="1">Peripheral membrane protein</topology>
    </subcellularLocation>
</comment>
<dbReference type="InterPro" id="IPR023346">
    <property type="entry name" value="Lysozyme-like_dom_sf"/>
</dbReference>
<evidence type="ECO:0000256" key="1">
    <source>
        <dbReference type="ARBA" id="ARBA00004339"/>
    </source>
</evidence>
<dbReference type="GO" id="GO:0009279">
    <property type="term" value="C:cell outer membrane"/>
    <property type="evidence" value="ECO:0007669"/>
    <property type="project" value="UniProtKB-SubCell"/>
</dbReference>
<dbReference type="Proteomes" id="UP000184050">
    <property type="component" value="Unassembled WGS sequence"/>
</dbReference>
<keyword evidence="3" id="KW-0998">Cell outer membrane</keyword>
<organism evidence="6 7">
    <name type="scientific">Tangfeifania diversioriginum</name>
    <dbReference type="NCBI Taxonomy" id="1168035"/>
    <lineage>
        <taxon>Bacteria</taxon>
        <taxon>Pseudomonadati</taxon>
        <taxon>Bacteroidota</taxon>
        <taxon>Bacteroidia</taxon>
        <taxon>Marinilabiliales</taxon>
        <taxon>Prolixibacteraceae</taxon>
        <taxon>Tangfeifania</taxon>
    </lineage>
</organism>
<dbReference type="SUPFAM" id="SSF53850">
    <property type="entry name" value="Periplasmic binding protein-like II"/>
    <property type="match status" value="1"/>
</dbReference>